<keyword evidence="3" id="KW-1185">Reference proteome</keyword>
<keyword evidence="1" id="KW-0472">Membrane</keyword>
<feature type="transmembrane region" description="Helical" evidence="1">
    <location>
        <begin position="142"/>
        <end position="163"/>
    </location>
</feature>
<gene>
    <name evidence="2" type="ORF">K491DRAFT_710336</name>
</gene>
<name>A0A6A6TPC1_9PLEO</name>
<dbReference type="EMBL" id="MU004291">
    <property type="protein sequence ID" value="KAF2661909.1"/>
    <property type="molecule type" value="Genomic_DNA"/>
</dbReference>
<keyword evidence="1" id="KW-1133">Transmembrane helix</keyword>
<accession>A0A6A6TPC1</accession>
<feature type="transmembrane region" description="Helical" evidence="1">
    <location>
        <begin position="97"/>
        <end position="122"/>
    </location>
</feature>
<dbReference type="AlphaFoldDB" id="A0A6A6TPC1"/>
<proteinExistence type="predicted"/>
<feature type="transmembrane region" description="Helical" evidence="1">
    <location>
        <begin position="23"/>
        <end position="47"/>
    </location>
</feature>
<dbReference type="OrthoDB" id="4167046at2759"/>
<evidence type="ECO:0000256" key="1">
    <source>
        <dbReference type="SAM" id="Phobius"/>
    </source>
</evidence>
<organism evidence="2 3">
    <name type="scientific">Lophiostoma macrostomum CBS 122681</name>
    <dbReference type="NCBI Taxonomy" id="1314788"/>
    <lineage>
        <taxon>Eukaryota</taxon>
        <taxon>Fungi</taxon>
        <taxon>Dikarya</taxon>
        <taxon>Ascomycota</taxon>
        <taxon>Pezizomycotina</taxon>
        <taxon>Dothideomycetes</taxon>
        <taxon>Pleosporomycetidae</taxon>
        <taxon>Pleosporales</taxon>
        <taxon>Lophiostomataceae</taxon>
        <taxon>Lophiostoma</taxon>
    </lineage>
</organism>
<dbReference type="Proteomes" id="UP000799324">
    <property type="component" value="Unassembled WGS sequence"/>
</dbReference>
<protein>
    <recommendedName>
        <fullName evidence="4">MARVEL domain-containing protein</fullName>
    </recommendedName>
</protein>
<sequence length="222" mass="25427">MLKFLQDYLAPTNRLWQGKQKTFLPLVLVKYLLTLVILVLCISEIVLQRIWIVEDYGTDSYYDFSYWYLRWGLPVFMEIAHIIAQAICIATNNNHPIFALVGSICGFGLWLSFAVLDAIVAYSGEFYFTHMDSWESLCYAESGLMAVMTMLYVAMLVFSSMAVHRYRKSKQCTCKVHNHELDDVEANRDRVPADAQSVQSATTLYDPRQQLDGSKKGMLSSE</sequence>
<evidence type="ECO:0000313" key="2">
    <source>
        <dbReference type="EMBL" id="KAF2661909.1"/>
    </source>
</evidence>
<keyword evidence="1" id="KW-0812">Transmembrane</keyword>
<evidence type="ECO:0008006" key="4">
    <source>
        <dbReference type="Google" id="ProtNLM"/>
    </source>
</evidence>
<feature type="transmembrane region" description="Helical" evidence="1">
    <location>
        <begin position="67"/>
        <end position="90"/>
    </location>
</feature>
<reference evidence="2" key="1">
    <citation type="journal article" date="2020" name="Stud. Mycol.">
        <title>101 Dothideomycetes genomes: a test case for predicting lifestyles and emergence of pathogens.</title>
        <authorList>
            <person name="Haridas S."/>
            <person name="Albert R."/>
            <person name="Binder M."/>
            <person name="Bloem J."/>
            <person name="Labutti K."/>
            <person name="Salamov A."/>
            <person name="Andreopoulos B."/>
            <person name="Baker S."/>
            <person name="Barry K."/>
            <person name="Bills G."/>
            <person name="Bluhm B."/>
            <person name="Cannon C."/>
            <person name="Castanera R."/>
            <person name="Culley D."/>
            <person name="Daum C."/>
            <person name="Ezra D."/>
            <person name="Gonzalez J."/>
            <person name="Henrissat B."/>
            <person name="Kuo A."/>
            <person name="Liang C."/>
            <person name="Lipzen A."/>
            <person name="Lutzoni F."/>
            <person name="Magnuson J."/>
            <person name="Mondo S."/>
            <person name="Nolan M."/>
            <person name="Ohm R."/>
            <person name="Pangilinan J."/>
            <person name="Park H.-J."/>
            <person name="Ramirez L."/>
            <person name="Alfaro M."/>
            <person name="Sun H."/>
            <person name="Tritt A."/>
            <person name="Yoshinaga Y."/>
            <person name="Zwiers L.-H."/>
            <person name="Turgeon B."/>
            <person name="Goodwin S."/>
            <person name="Spatafora J."/>
            <person name="Crous P."/>
            <person name="Grigoriev I."/>
        </authorList>
    </citation>
    <scope>NUCLEOTIDE SEQUENCE</scope>
    <source>
        <strain evidence="2">CBS 122681</strain>
    </source>
</reference>
<evidence type="ECO:0000313" key="3">
    <source>
        <dbReference type="Proteomes" id="UP000799324"/>
    </source>
</evidence>